<dbReference type="AlphaFoldDB" id="A0A940WJP1"/>
<sequence length="199" mass="21901">MSDARNQARAVLEGPDIHRALTRIAHEILERTKGAQSVVLLGIPTRGATLARRIAERIAQFEGVKVPVGAIDITMYRDDLRMRPARPLGRTELPAEGVDGRTVVLVDDVLYSGRTVRAALDALNDVGRPRAVQLATLVDRGHRELPIRADYVGKNLPTSKTEKVKVFLEETDGRDAVVLIREDAARDTQHSGDSKEDAR</sequence>
<reference evidence="6" key="1">
    <citation type="submission" date="2021-02" db="EMBL/GenBank/DDBJ databases">
        <title>Draft genome sequence of Microbispora sp. RL4-1S isolated from rice leaves in Thailand.</title>
        <authorList>
            <person name="Muangham S."/>
            <person name="Duangmal K."/>
        </authorList>
    </citation>
    <scope>NUCLEOTIDE SEQUENCE</scope>
    <source>
        <strain evidence="6">RL4-1S</strain>
    </source>
</reference>
<dbReference type="Proteomes" id="UP000674234">
    <property type="component" value="Unassembled WGS sequence"/>
</dbReference>
<dbReference type="GO" id="GO:0006355">
    <property type="term" value="P:regulation of DNA-templated transcription"/>
    <property type="evidence" value="ECO:0007669"/>
    <property type="project" value="UniProtKB-UniRule"/>
</dbReference>
<keyword evidence="7" id="KW-1185">Reference proteome</keyword>
<gene>
    <name evidence="4 6" type="primary">pyrR</name>
    <name evidence="6" type="ORF">JOL79_01190</name>
</gene>
<comment type="catalytic activity">
    <reaction evidence="4">
        <text>UMP + diphosphate = 5-phospho-alpha-D-ribose 1-diphosphate + uracil</text>
        <dbReference type="Rhea" id="RHEA:13017"/>
        <dbReference type="ChEBI" id="CHEBI:17568"/>
        <dbReference type="ChEBI" id="CHEBI:33019"/>
        <dbReference type="ChEBI" id="CHEBI:57865"/>
        <dbReference type="ChEBI" id="CHEBI:58017"/>
        <dbReference type="EC" id="2.4.2.9"/>
    </reaction>
</comment>
<comment type="function">
    <text evidence="4">Regulates the transcription of the pyrimidine nucleotide (pyr) operon in response to exogenous pyrimidines.</text>
</comment>
<dbReference type="PANTHER" id="PTHR11608:SF0">
    <property type="entry name" value="BIFUNCTIONAL PROTEIN PYRR"/>
    <property type="match status" value="1"/>
</dbReference>
<dbReference type="InterPro" id="IPR000836">
    <property type="entry name" value="PRTase_dom"/>
</dbReference>
<dbReference type="FunFam" id="3.40.50.2020:FF:000020">
    <property type="entry name" value="Bifunctional protein PyrR"/>
    <property type="match status" value="1"/>
</dbReference>
<dbReference type="NCBIfam" id="NF003549">
    <property type="entry name" value="PRK05205.1-5"/>
    <property type="match status" value="1"/>
</dbReference>
<organism evidence="6 7">
    <name type="scientific">Microbispora oryzae</name>
    <dbReference type="NCBI Taxonomy" id="2806554"/>
    <lineage>
        <taxon>Bacteria</taxon>
        <taxon>Bacillati</taxon>
        <taxon>Actinomycetota</taxon>
        <taxon>Actinomycetes</taxon>
        <taxon>Streptosporangiales</taxon>
        <taxon>Streptosporangiaceae</taxon>
        <taxon>Microbispora</taxon>
    </lineage>
</organism>
<evidence type="ECO:0000256" key="1">
    <source>
        <dbReference type="ARBA" id="ARBA00005565"/>
    </source>
</evidence>
<evidence type="ECO:0000313" key="6">
    <source>
        <dbReference type="EMBL" id="MBP2702411.1"/>
    </source>
</evidence>
<keyword evidence="2 4" id="KW-0805">Transcription regulation</keyword>
<protein>
    <recommendedName>
        <fullName evidence="4">Bifunctional protein PyrR</fullName>
    </recommendedName>
    <domain>
        <recommendedName>
            <fullName evidence="4">Pyrimidine operon regulatory protein</fullName>
        </recommendedName>
    </domain>
    <domain>
        <recommendedName>
            <fullName evidence="4">Uracil phosphoribosyltransferase</fullName>
            <shortName evidence="4">UPRTase</shortName>
            <ecNumber evidence="4">2.4.2.9</ecNumber>
        </recommendedName>
    </domain>
</protein>
<accession>A0A940WJP1</accession>
<evidence type="ECO:0000259" key="5">
    <source>
        <dbReference type="Pfam" id="PF00156"/>
    </source>
</evidence>
<keyword evidence="4 6" id="KW-0328">Glycosyltransferase</keyword>
<comment type="caution">
    <text evidence="6">The sequence shown here is derived from an EMBL/GenBank/DDBJ whole genome shotgun (WGS) entry which is preliminary data.</text>
</comment>
<feature type="domain" description="Phosphoribosyltransferase" evidence="5">
    <location>
        <begin position="10"/>
        <end position="157"/>
    </location>
</feature>
<dbReference type="CDD" id="cd06223">
    <property type="entry name" value="PRTases_typeI"/>
    <property type="match status" value="1"/>
</dbReference>
<dbReference type="SUPFAM" id="SSF53271">
    <property type="entry name" value="PRTase-like"/>
    <property type="match status" value="1"/>
</dbReference>
<dbReference type="EMBL" id="JAFCNB010000001">
    <property type="protein sequence ID" value="MBP2702411.1"/>
    <property type="molecule type" value="Genomic_DNA"/>
</dbReference>
<name>A0A940WJP1_9ACTN</name>
<proteinExistence type="inferred from homology"/>
<dbReference type="InterPro" id="IPR023050">
    <property type="entry name" value="PyrR"/>
</dbReference>
<dbReference type="HAMAP" id="MF_01219">
    <property type="entry name" value="PyrR"/>
    <property type="match status" value="1"/>
</dbReference>
<dbReference type="Pfam" id="PF00156">
    <property type="entry name" value="Pribosyltran"/>
    <property type="match status" value="1"/>
</dbReference>
<evidence type="ECO:0000256" key="2">
    <source>
        <dbReference type="ARBA" id="ARBA00023015"/>
    </source>
</evidence>
<dbReference type="GO" id="GO:0004845">
    <property type="term" value="F:uracil phosphoribosyltransferase activity"/>
    <property type="evidence" value="ECO:0007669"/>
    <property type="project" value="UniProtKB-UniRule"/>
</dbReference>
<dbReference type="Gene3D" id="3.40.50.2020">
    <property type="match status" value="1"/>
</dbReference>
<dbReference type="NCBIfam" id="NF003547">
    <property type="entry name" value="PRK05205.1-3"/>
    <property type="match status" value="1"/>
</dbReference>
<evidence type="ECO:0000313" key="7">
    <source>
        <dbReference type="Proteomes" id="UP000674234"/>
    </source>
</evidence>
<evidence type="ECO:0000256" key="3">
    <source>
        <dbReference type="ARBA" id="ARBA00023163"/>
    </source>
</evidence>
<comment type="function">
    <text evidence="4">Also displays a weak uracil phosphoribosyltransferase activity which is not physiologically significant.</text>
</comment>
<comment type="similarity">
    <text evidence="1 4">Belongs to the purine/pyrimidine phosphoribosyltransferase family. PyrR subfamily.</text>
</comment>
<dbReference type="NCBIfam" id="NF003548">
    <property type="entry name" value="PRK05205.1-4"/>
    <property type="match status" value="1"/>
</dbReference>
<dbReference type="InterPro" id="IPR029057">
    <property type="entry name" value="PRTase-like"/>
</dbReference>
<dbReference type="InterPro" id="IPR050137">
    <property type="entry name" value="PyrR_bifunctional"/>
</dbReference>
<dbReference type="RefSeq" id="WP_210153709.1">
    <property type="nucleotide sequence ID" value="NZ_JAFCNB010000001.1"/>
</dbReference>
<keyword evidence="3 4" id="KW-0804">Transcription</keyword>
<dbReference type="EC" id="2.4.2.9" evidence="4"/>
<keyword evidence="4 6" id="KW-0808">Transferase</keyword>
<evidence type="ECO:0000256" key="4">
    <source>
        <dbReference type="HAMAP-Rule" id="MF_01219"/>
    </source>
</evidence>
<dbReference type="PANTHER" id="PTHR11608">
    <property type="entry name" value="BIFUNCTIONAL PROTEIN PYRR"/>
    <property type="match status" value="1"/>
</dbReference>
<feature type="short sequence motif" description="PRPP-binding" evidence="4">
    <location>
        <begin position="103"/>
        <end position="115"/>
    </location>
</feature>